<dbReference type="EMBL" id="MKQP01000045">
    <property type="protein sequence ID" value="OMD25455.1"/>
    <property type="molecule type" value="Genomic_DNA"/>
</dbReference>
<dbReference type="RefSeq" id="WP_036684268.1">
    <property type="nucleotide sequence ID" value="NZ_MKQP01000045.1"/>
</dbReference>
<dbReference type="Proteomes" id="UP000187465">
    <property type="component" value="Unassembled WGS sequence"/>
</dbReference>
<reference evidence="1 2" key="1">
    <citation type="submission" date="2016-10" db="EMBL/GenBank/DDBJ databases">
        <title>Paenibacillus species isolates.</title>
        <authorList>
            <person name="Beno S.M."/>
        </authorList>
    </citation>
    <scope>NUCLEOTIDE SEQUENCE [LARGE SCALE GENOMIC DNA]</scope>
    <source>
        <strain evidence="1 2">FSL H7-0604</strain>
    </source>
</reference>
<accession>A0A1R0X0D7</accession>
<organism evidence="1 2">
    <name type="scientific">Paenibacillus odorifer</name>
    <dbReference type="NCBI Taxonomy" id="189426"/>
    <lineage>
        <taxon>Bacteria</taxon>
        <taxon>Bacillati</taxon>
        <taxon>Bacillota</taxon>
        <taxon>Bacilli</taxon>
        <taxon>Bacillales</taxon>
        <taxon>Paenibacillaceae</taxon>
        <taxon>Paenibacillus</taxon>
    </lineage>
</organism>
<evidence type="ECO:0000313" key="2">
    <source>
        <dbReference type="Proteomes" id="UP000187465"/>
    </source>
</evidence>
<comment type="caution">
    <text evidence="1">The sequence shown here is derived from an EMBL/GenBank/DDBJ whole genome shotgun (WGS) entry which is preliminary data.</text>
</comment>
<name>A0A1R0X0D7_9BACL</name>
<protein>
    <submittedName>
        <fullName evidence="1">Uncharacterized protein</fullName>
    </submittedName>
</protein>
<gene>
    <name evidence="1" type="ORF">BJP51_04195</name>
</gene>
<dbReference type="AlphaFoldDB" id="A0A1R0X0D7"/>
<sequence length="73" mass="8320">MRYKDTQKALSDGHRQFIFTASPGEPVNVLAWGPSWVRFKDPYNTYPISTNMKMFSMLVEGIYTEKSPDASGQ</sequence>
<evidence type="ECO:0000313" key="1">
    <source>
        <dbReference type="EMBL" id="OMD25455.1"/>
    </source>
</evidence>
<proteinExistence type="predicted"/>